<evidence type="ECO:0000259" key="3">
    <source>
        <dbReference type="Pfam" id="PF23598"/>
    </source>
</evidence>
<feature type="domain" description="Disease resistance R13L4/SHOC-2-like LRR" evidence="3">
    <location>
        <begin position="305"/>
        <end position="661"/>
    </location>
</feature>
<evidence type="ECO:0000313" key="4">
    <source>
        <dbReference type="EMBL" id="KAF8700792.1"/>
    </source>
</evidence>
<dbReference type="PANTHER" id="PTHR23155">
    <property type="entry name" value="DISEASE RESISTANCE PROTEIN RP"/>
    <property type="match status" value="1"/>
</dbReference>
<dbReference type="OrthoDB" id="696255at2759"/>
<dbReference type="InterPro" id="IPR055414">
    <property type="entry name" value="LRR_R13L4/SHOC2-like"/>
</dbReference>
<dbReference type="Pfam" id="PF23598">
    <property type="entry name" value="LRR_14"/>
    <property type="match status" value="1"/>
</dbReference>
<reference evidence="4" key="1">
    <citation type="submission" date="2020-07" db="EMBL/GenBank/DDBJ databases">
        <title>Genome sequence and genetic diversity analysis of an under-domesticated orphan crop, white fonio (Digitaria exilis).</title>
        <authorList>
            <person name="Bennetzen J.L."/>
            <person name="Chen S."/>
            <person name="Ma X."/>
            <person name="Wang X."/>
            <person name="Yssel A.E.J."/>
            <person name="Chaluvadi S.R."/>
            <person name="Johnson M."/>
            <person name="Gangashetty P."/>
            <person name="Hamidou F."/>
            <person name="Sanogo M.D."/>
            <person name="Zwaenepoel A."/>
            <person name="Wallace J."/>
            <person name="Van De Peer Y."/>
            <person name="Van Deynze A."/>
        </authorList>
    </citation>
    <scope>NUCLEOTIDE SEQUENCE</scope>
    <source>
        <tissue evidence="4">Leaves</tissue>
    </source>
</reference>
<evidence type="ECO:0000256" key="2">
    <source>
        <dbReference type="ARBA" id="ARBA00022821"/>
    </source>
</evidence>
<sequence length="672" mass="75704">MRTTRHGLTTPALPDDYPDHSAIIVTPVIRQSIQFHGWCIASWLFVHNSLYHYKVHFYPHFEAVAAKANELLLLGASHGRRRDRDDLQLTVREILKKCRRDSSTTRMFIRALDANPHWSNAELLALLDQLRDFGKASNARHIIGFFYNHLPTQYKSCLLYLLSILPPGSKIRRTSLVRRWVAENLISTRHPFTEANRCFDVLVRQGLVLPCDMGPEERVKTCKVDPHVVSFIANMALQENVGRSTGLPPDLASRLSIRDGIQLQQLYDKTLRYTGSQTCWSWRVRNHTSPAMDSRDPSVCMAKFLNSLPASPQWGLVKVLDLEGCSGLNKHIIRNICNKIFQLKYLSLRKTDVIQLPSEISKLQDMETFDIRGTKVRSLSTKMIALQRLVHLLAGHTGHHPSRYKASGSSEPFSTIQMPSGIGSFGSIQVLSSVEVSQTTDVKELDGLGQLLHLRKLSVVIIPCKEANNILSHFLRAIAKLDGCLSSLSVHLQPVEGQQDADAEIKAGDDATISPPSSLESLTINGNIKGILTWLKELHQLSKLTLTRTALKDTDIEFLGKLASLRCIILRHESYTQPSIYLKKKEFHKLEFLVIEDSCISDIHFEHHGASKLRKIVWTSDSIKGLYGIQQVHSLEEIEFNSQCDLRAVKEAISAHPNHPIILKHNGETNSL</sequence>
<dbReference type="PANTHER" id="PTHR23155:SF1062">
    <property type="entry name" value="OS11G0579400 PROTEIN"/>
    <property type="match status" value="1"/>
</dbReference>
<dbReference type="Gene3D" id="3.80.10.10">
    <property type="entry name" value="Ribonuclease Inhibitor"/>
    <property type="match status" value="1"/>
</dbReference>
<evidence type="ECO:0000313" key="5">
    <source>
        <dbReference type="Proteomes" id="UP000636709"/>
    </source>
</evidence>
<keyword evidence="5" id="KW-1185">Reference proteome</keyword>
<evidence type="ECO:0000256" key="1">
    <source>
        <dbReference type="ARBA" id="ARBA00022737"/>
    </source>
</evidence>
<dbReference type="GO" id="GO:0098542">
    <property type="term" value="P:defense response to other organism"/>
    <property type="evidence" value="ECO:0007669"/>
    <property type="project" value="TreeGrafter"/>
</dbReference>
<dbReference type="Gene3D" id="1.10.10.10">
    <property type="entry name" value="Winged helix-like DNA-binding domain superfamily/Winged helix DNA-binding domain"/>
    <property type="match status" value="1"/>
</dbReference>
<protein>
    <recommendedName>
        <fullName evidence="3">Disease resistance R13L4/SHOC-2-like LRR domain-containing protein</fullName>
    </recommendedName>
</protein>
<accession>A0A835EMY9</accession>
<proteinExistence type="predicted"/>
<gene>
    <name evidence="4" type="ORF">HU200_034149</name>
</gene>
<comment type="caution">
    <text evidence="4">The sequence shown here is derived from an EMBL/GenBank/DDBJ whole genome shotgun (WGS) entry which is preliminary data.</text>
</comment>
<dbReference type="SUPFAM" id="SSF52058">
    <property type="entry name" value="L domain-like"/>
    <property type="match status" value="1"/>
</dbReference>
<dbReference type="InterPro" id="IPR036388">
    <property type="entry name" value="WH-like_DNA-bd_sf"/>
</dbReference>
<dbReference type="EMBL" id="JACEFO010001825">
    <property type="protein sequence ID" value="KAF8700792.1"/>
    <property type="molecule type" value="Genomic_DNA"/>
</dbReference>
<dbReference type="Proteomes" id="UP000636709">
    <property type="component" value="Unassembled WGS sequence"/>
</dbReference>
<keyword evidence="1" id="KW-0677">Repeat</keyword>
<organism evidence="4 5">
    <name type="scientific">Digitaria exilis</name>
    <dbReference type="NCBI Taxonomy" id="1010633"/>
    <lineage>
        <taxon>Eukaryota</taxon>
        <taxon>Viridiplantae</taxon>
        <taxon>Streptophyta</taxon>
        <taxon>Embryophyta</taxon>
        <taxon>Tracheophyta</taxon>
        <taxon>Spermatophyta</taxon>
        <taxon>Magnoliopsida</taxon>
        <taxon>Liliopsida</taxon>
        <taxon>Poales</taxon>
        <taxon>Poaceae</taxon>
        <taxon>PACMAD clade</taxon>
        <taxon>Panicoideae</taxon>
        <taxon>Panicodae</taxon>
        <taxon>Paniceae</taxon>
        <taxon>Anthephorinae</taxon>
        <taxon>Digitaria</taxon>
    </lineage>
</organism>
<dbReference type="AlphaFoldDB" id="A0A835EMY9"/>
<dbReference type="InterPro" id="IPR044974">
    <property type="entry name" value="Disease_R_plants"/>
</dbReference>
<dbReference type="InterPro" id="IPR032675">
    <property type="entry name" value="LRR_dom_sf"/>
</dbReference>
<name>A0A835EMY9_9POAL</name>
<keyword evidence="2" id="KW-0611">Plant defense</keyword>